<gene>
    <name evidence="7" type="ORF">QQX04_12425</name>
</gene>
<keyword evidence="8" id="KW-1185">Reference proteome</keyword>
<feature type="transmembrane region" description="Helical" evidence="6">
    <location>
        <begin position="77"/>
        <end position="102"/>
    </location>
</feature>
<dbReference type="PANTHER" id="PTHR39087:SF2">
    <property type="entry name" value="UPF0104 MEMBRANE PROTEIN MJ1595"/>
    <property type="match status" value="1"/>
</dbReference>
<feature type="transmembrane region" description="Helical" evidence="6">
    <location>
        <begin position="592"/>
        <end position="616"/>
    </location>
</feature>
<keyword evidence="2" id="KW-1003">Cell membrane</keyword>
<feature type="transmembrane region" description="Helical" evidence="6">
    <location>
        <begin position="778"/>
        <end position="803"/>
    </location>
</feature>
<feature type="transmembrane region" description="Helical" evidence="6">
    <location>
        <begin position="746"/>
        <end position="766"/>
    </location>
</feature>
<reference evidence="7" key="1">
    <citation type="submission" date="2023-06" db="EMBL/GenBank/DDBJ databases">
        <title>SYSU T00b26.</title>
        <authorList>
            <person name="Gao L."/>
            <person name="Fang B.-Z."/>
            <person name="Li W.-J."/>
        </authorList>
    </citation>
    <scope>NUCLEOTIDE SEQUENCE</scope>
    <source>
        <strain evidence="7">SYSU T00b26</strain>
    </source>
</reference>
<dbReference type="EMBL" id="JAUHPV010000008">
    <property type="protein sequence ID" value="MDN4473802.1"/>
    <property type="molecule type" value="Genomic_DNA"/>
</dbReference>
<sequence length="825" mass="87686">MASDALVDQPTPSAAPSQVRIVDAPQERVHRFTDLLSLIATMLGIVLVLLIGAYATGTTQGITEDVSGFARILQRLLVAPVNIFSGIVTLVIPTVVIIDMAIRREPRRILEMMGAAVLAFVATVIAALTTTYFGADELINSLAIRNSEGDLVVSLPAYIAAVAALLTAAGLRSSHKVLSWSWNLVWASIAVAVISSIVTLPAALVTVLIGRATGLVLRWSIGSTADRAYGEALVAGIRRAGFEPKELVRADVHDEFAAVELDEVSAAMGRTRQGRIYSLTTRENHHLLAVALDGDQHAAGFLVKFWNGLRLRGINARADVSLRHSAEATALVSHAARTAGVRTARVLGMSHVRDTMLIIYQRPAHVRPLSSVPAEDVTDGLLDAIWQQVGQAHDAGISHRSLSADTILVGDDIAADPTVWLTSWELGEVATATLAKRIDLAQVLGMLAPIVGRERAVDSALRAMTEEDLEQVAPLLQMIVMPRSTRHELRAHKDKALQTVRSEIIERMPDADIESENIQRFGWRTILTLFLGVVAAAIILASFNTQEVLAALSEANLWWLLASFGWALLTFVGAGLALIAFSPVKLPWFRTILVQVAAAYLAIAVPAGVGPAALNMRMLSKRRVASPLAVATVALVQVSGVVVTVVGLVALSLITGSEGTLAQLPSTSVLIGVGAVALVVALSLTVPKVRSFAAARVMPMLRQTWPRLSQVLGQPWRLALGLGGNLLLTVGYVGAFWSALEAFGQSLPVVDVAVLFFLGNAVGAVVPTPGGLGAVELALTGGLTGAGIPTAVAASVVVIYRLITYWLRIPLGWIAMRYLQNKGEV</sequence>
<feature type="transmembrane region" description="Helical" evidence="6">
    <location>
        <begin position="184"/>
        <end position="209"/>
    </location>
</feature>
<feature type="transmembrane region" description="Helical" evidence="6">
    <location>
        <begin position="718"/>
        <end position="740"/>
    </location>
</feature>
<keyword evidence="4 6" id="KW-1133">Transmembrane helix</keyword>
<comment type="subcellular location">
    <subcellularLocation>
        <location evidence="1">Cell membrane</location>
        <topology evidence="1">Multi-pass membrane protein</topology>
    </subcellularLocation>
</comment>
<accession>A0ABT8G409</accession>
<keyword evidence="5 6" id="KW-0472">Membrane</keyword>
<feature type="transmembrane region" description="Helical" evidence="6">
    <location>
        <begin position="557"/>
        <end position="580"/>
    </location>
</feature>
<feature type="transmembrane region" description="Helical" evidence="6">
    <location>
        <begin position="666"/>
        <end position="686"/>
    </location>
</feature>
<dbReference type="InterPro" id="IPR022791">
    <property type="entry name" value="L-PG_synthase/AglD"/>
</dbReference>
<dbReference type="PANTHER" id="PTHR39087">
    <property type="entry name" value="UPF0104 MEMBRANE PROTEIN MJ1595"/>
    <property type="match status" value="1"/>
</dbReference>
<dbReference type="NCBIfam" id="TIGR00374">
    <property type="entry name" value="flippase-like domain"/>
    <property type="match status" value="1"/>
</dbReference>
<evidence type="ECO:0000256" key="5">
    <source>
        <dbReference type="ARBA" id="ARBA00023136"/>
    </source>
</evidence>
<dbReference type="RefSeq" id="WP_301129680.1">
    <property type="nucleotide sequence ID" value="NZ_JAUHPV010000008.1"/>
</dbReference>
<feature type="transmembrane region" description="Helical" evidence="6">
    <location>
        <begin position="35"/>
        <end position="57"/>
    </location>
</feature>
<feature type="transmembrane region" description="Helical" evidence="6">
    <location>
        <begin position="114"/>
        <end position="135"/>
    </location>
</feature>
<evidence type="ECO:0000313" key="8">
    <source>
        <dbReference type="Proteomes" id="UP001172738"/>
    </source>
</evidence>
<feature type="transmembrane region" description="Helical" evidence="6">
    <location>
        <begin position="155"/>
        <end position="172"/>
    </location>
</feature>
<dbReference type="Proteomes" id="UP001172738">
    <property type="component" value="Unassembled WGS sequence"/>
</dbReference>
<evidence type="ECO:0000256" key="2">
    <source>
        <dbReference type="ARBA" id="ARBA00022475"/>
    </source>
</evidence>
<evidence type="ECO:0000256" key="1">
    <source>
        <dbReference type="ARBA" id="ARBA00004651"/>
    </source>
</evidence>
<organism evidence="7 8">
    <name type="scientific">Demequina zhanjiangensis</name>
    <dbReference type="NCBI Taxonomy" id="3051659"/>
    <lineage>
        <taxon>Bacteria</taxon>
        <taxon>Bacillati</taxon>
        <taxon>Actinomycetota</taxon>
        <taxon>Actinomycetes</taxon>
        <taxon>Micrococcales</taxon>
        <taxon>Demequinaceae</taxon>
        <taxon>Demequina</taxon>
    </lineage>
</organism>
<evidence type="ECO:0000256" key="4">
    <source>
        <dbReference type="ARBA" id="ARBA00022989"/>
    </source>
</evidence>
<evidence type="ECO:0000256" key="3">
    <source>
        <dbReference type="ARBA" id="ARBA00022692"/>
    </source>
</evidence>
<proteinExistence type="predicted"/>
<feature type="transmembrane region" description="Helical" evidence="6">
    <location>
        <begin position="628"/>
        <end position="654"/>
    </location>
</feature>
<comment type="caution">
    <text evidence="7">The sequence shown here is derived from an EMBL/GenBank/DDBJ whole genome shotgun (WGS) entry which is preliminary data.</text>
</comment>
<evidence type="ECO:0000313" key="7">
    <source>
        <dbReference type="EMBL" id="MDN4473802.1"/>
    </source>
</evidence>
<protein>
    <submittedName>
        <fullName evidence="7">Lysylphosphatidylglycerol synthase transmembrane domain-containing protein</fullName>
    </submittedName>
</protein>
<feature type="transmembrane region" description="Helical" evidence="6">
    <location>
        <begin position="521"/>
        <end position="545"/>
    </location>
</feature>
<keyword evidence="3 6" id="KW-0812">Transmembrane</keyword>
<name>A0ABT8G409_9MICO</name>
<dbReference type="Pfam" id="PF03706">
    <property type="entry name" value="LPG_synthase_TM"/>
    <property type="match status" value="1"/>
</dbReference>
<evidence type="ECO:0000256" key="6">
    <source>
        <dbReference type="SAM" id="Phobius"/>
    </source>
</evidence>